<proteinExistence type="predicted"/>
<feature type="region of interest" description="Disordered" evidence="1">
    <location>
        <begin position="69"/>
        <end position="97"/>
    </location>
</feature>
<reference evidence="2" key="1">
    <citation type="submission" date="2020-10" db="EMBL/GenBank/DDBJ databases">
        <title>Sequencing the genomes of 1000 actinobacteria strains.</title>
        <authorList>
            <person name="Klenk H.-P."/>
        </authorList>
    </citation>
    <scope>NUCLEOTIDE SEQUENCE</scope>
    <source>
        <strain evidence="2">DSM 46832</strain>
    </source>
</reference>
<sequence>MRLTADSGALFGTREAVPAGAELEAMADVADRHVPLNGHCPSCDCAVGESGWCWIREVAERRLSGAVPARNELSTRTGPHPPAESSGRNLRDIWRRG</sequence>
<dbReference type="Proteomes" id="UP000649753">
    <property type="component" value="Unassembled WGS sequence"/>
</dbReference>
<evidence type="ECO:0000313" key="3">
    <source>
        <dbReference type="Proteomes" id="UP000649753"/>
    </source>
</evidence>
<protein>
    <submittedName>
        <fullName evidence="2">Uncharacterized protein</fullName>
    </submittedName>
</protein>
<accession>A0A927M4C0</accession>
<gene>
    <name evidence="2" type="ORF">H4W31_000881</name>
</gene>
<dbReference type="EMBL" id="JADBEB010000001">
    <property type="protein sequence ID" value="MBE1485243.1"/>
    <property type="molecule type" value="Genomic_DNA"/>
</dbReference>
<evidence type="ECO:0000313" key="2">
    <source>
        <dbReference type="EMBL" id="MBE1485243.1"/>
    </source>
</evidence>
<dbReference type="AlphaFoldDB" id="A0A927M4C0"/>
<evidence type="ECO:0000256" key="1">
    <source>
        <dbReference type="SAM" id="MobiDB-lite"/>
    </source>
</evidence>
<name>A0A927M4C0_9ACTN</name>
<organism evidence="2 3">
    <name type="scientific">Plantactinospora soyae</name>
    <dbReference type="NCBI Taxonomy" id="1544732"/>
    <lineage>
        <taxon>Bacteria</taxon>
        <taxon>Bacillati</taxon>
        <taxon>Actinomycetota</taxon>
        <taxon>Actinomycetes</taxon>
        <taxon>Micromonosporales</taxon>
        <taxon>Micromonosporaceae</taxon>
        <taxon>Plantactinospora</taxon>
    </lineage>
</organism>
<keyword evidence="3" id="KW-1185">Reference proteome</keyword>
<comment type="caution">
    <text evidence="2">The sequence shown here is derived from an EMBL/GenBank/DDBJ whole genome shotgun (WGS) entry which is preliminary data.</text>
</comment>